<accession>A0A8T3BMS1</accession>
<dbReference type="Pfam" id="PF14223">
    <property type="entry name" value="Retrotran_gag_2"/>
    <property type="match status" value="1"/>
</dbReference>
<dbReference type="PROSITE" id="PS50994">
    <property type="entry name" value="INTEGRASE"/>
    <property type="match status" value="1"/>
</dbReference>
<evidence type="ECO:0000313" key="2">
    <source>
        <dbReference type="EMBL" id="KAI0516541.1"/>
    </source>
</evidence>
<dbReference type="InterPro" id="IPR036397">
    <property type="entry name" value="RNaseH_sf"/>
</dbReference>
<evidence type="ECO:0000259" key="1">
    <source>
        <dbReference type="PROSITE" id="PS50994"/>
    </source>
</evidence>
<protein>
    <recommendedName>
        <fullName evidence="1">Integrase catalytic domain-containing protein</fullName>
    </recommendedName>
</protein>
<dbReference type="AlphaFoldDB" id="A0A8T3BMS1"/>
<gene>
    <name evidence="2" type="ORF">KFK09_009218</name>
</gene>
<dbReference type="InterPro" id="IPR012337">
    <property type="entry name" value="RNaseH-like_sf"/>
</dbReference>
<dbReference type="SUPFAM" id="SSF53098">
    <property type="entry name" value="Ribonuclease H-like"/>
    <property type="match status" value="1"/>
</dbReference>
<dbReference type="InterPro" id="IPR039537">
    <property type="entry name" value="Retrotran_Ty1/copia-like"/>
</dbReference>
<proteinExistence type="predicted"/>
<dbReference type="InterPro" id="IPR001584">
    <property type="entry name" value="Integrase_cat-core"/>
</dbReference>
<dbReference type="SMR" id="A0A8T3BMS1"/>
<sequence length="438" mass="50127">MAGEESVDSRRNTSTVANGKETDLLIPPHLKFLISNIKNLVPTTLTTENYSIWRLQLFQHFSANGYGEHLTGQAECPPESEESAHSRWVLIDRNLVSALLSTISPSILPYVIMLRTSHDVWTTLEHRLQPKNRSRVIQLKNELHQIQMRDRTMLQYLDQIKKLVDNIAAAGSTVDTEDIVLYILNGLPATYNSFKTAIRTSLQPINLDELYSLLSSEEINLQHQQFQENQNSDSTSICISCNMSKHHKLSFSSSKSVCNKSFQLVHSDVWGPAPSLLLNGYRFYVIFIDDYTRYSWLYLLHSKNEVFNTFQHLCSLIKSQFHSKIQTLRSDGGGEFTSQAFWSYLAQHGINQQISCPYTPEQNGIAERKHRHLIELTRTLLHSASLPNSFWGDVVSTANYLINRLPSSTIRDQTPYFRLHGKQASYEHLRTFGCICFP</sequence>
<evidence type="ECO:0000313" key="3">
    <source>
        <dbReference type="Proteomes" id="UP000829196"/>
    </source>
</evidence>
<dbReference type="Pfam" id="PF00665">
    <property type="entry name" value="rve"/>
    <property type="match status" value="1"/>
</dbReference>
<reference evidence="2" key="1">
    <citation type="journal article" date="2022" name="Front. Genet.">
        <title>Chromosome-Scale Assembly of the Dendrobium nobile Genome Provides Insights Into the Molecular Mechanism of the Biosynthesis of the Medicinal Active Ingredient of Dendrobium.</title>
        <authorList>
            <person name="Xu Q."/>
            <person name="Niu S.-C."/>
            <person name="Li K.-L."/>
            <person name="Zheng P.-J."/>
            <person name="Zhang X.-J."/>
            <person name="Jia Y."/>
            <person name="Liu Y."/>
            <person name="Niu Y.-X."/>
            <person name="Yu L.-H."/>
            <person name="Chen D.-F."/>
            <person name="Zhang G.-Q."/>
        </authorList>
    </citation>
    <scope>NUCLEOTIDE SEQUENCE</scope>
    <source>
        <tissue evidence="2">Leaf</tissue>
    </source>
</reference>
<dbReference type="EMBL" id="JAGYWB010000007">
    <property type="protein sequence ID" value="KAI0516541.1"/>
    <property type="molecule type" value="Genomic_DNA"/>
</dbReference>
<feature type="domain" description="Integrase catalytic" evidence="1">
    <location>
        <begin position="251"/>
        <end position="423"/>
    </location>
</feature>
<comment type="caution">
    <text evidence="2">The sequence shown here is derived from an EMBL/GenBank/DDBJ whole genome shotgun (WGS) entry which is preliminary data.</text>
</comment>
<dbReference type="GO" id="GO:0003676">
    <property type="term" value="F:nucleic acid binding"/>
    <property type="evidence" value="ECO:0007669"/>
    <property type="project" value="InterPro"/>
</dbReference>
<keyword evidence="3" id="KW-1185">Reference proteome</keyword>
<dbReference type="PANTHER" id="PTHR42648:SF28">
    <property type="entry name" value="TRANSPOSON-ENCODED PROTEIN WITH RIBONUCLEASE H-LIKE AND RETROVIRUS ZINC FINGER-LIKE DOMAINS"/>
    <property type="match status" value="1"/>
</dbReference>
<dbReference type="Proteomes" id="UP000829196">
    <property type="component" value="Unassembled WGS sequence"/>
</dbReference>
<dbReference type="OrthoDB" id="2663223at2759"/>
<dbReference type="GO" id="GO:0015074">
    <property type="term" value="P:DNA integration"/>
    <property type="evidence" value="ECO:0007669"/>
    <property type="project" value="InterPro"/>
</dbReference>
<organism evidence="2 3">
    <name type="scientific">Dendrobium nobile</name>
    <name type="common">Orchid</name>
    <dbReference type="NCBI Taxonomy" id="94219"/>
    <lineage>
        <taxon>Eukaryota</taxon>
        <taxon>Viridiplantae</taxon>
        <taxon>Streptophyta</taxon>
        <taxon>Embryophyta</taxon>
        <taxon>Tracheophyta</taxon>
        <taxon>Spermatophyta</taxon>
        <taxon>Magnoliopsida</taxon>
        <taxon>Liliopsida</taxon>
        <taxon>Asparagales</taxon>
        <taxon>Orchidaceae</taxon>
        <taxon>Epidendroideae</taxon>
        <taxon>Malaxideae</taxon>
        <taxon>Dendrobiinae</taxon>
        <taxon>Dendrobium</taxon>
    </lineage>
</organism>
<name>A0A8T3BMS1_DENNO</name>
<dbReference type="PANTHER" id="PTHR42648">
    <property type="entry name" value="TRANSPOSASE, PUTATIVE-RELATED"/>
    <property type="match status" value="1"/>
</dbReference>
<dbReference type="Gene3D" id="3.30.420.10">
    <property type="entry name" value="Ribonuclease H-like superfamily/Ribonuclease H"/>
    <property type="match status" value="1"/>
</dbReference>